<comment type="caution">
    <text evidence="2">The sequence shown here is derived from an EMBL/GenBank/DDBJ whole genome shotgun (WGS) entry which is preliminary data.</text>
</comment>
<evidence type="ECO:0000313" key="2">
    <source>
        <dbReference type="EMBL" id="RON39590.1"/>
    </source>
</evidence>
<dbReference type="CDD" id="cd00229">
    <property type="entry name" value="SGNH_hydrolase"/>
    <property type="match status" value="1"/>
</dbReference>
<dbReference type="PANTHER" id="PTHR30383:SF5">
    <property type="entry name" value="SGNH HYDROLASE-TYPE ESTERASE DOMAIN-CONTAINING PROTEIN"/>
    <property type="match status" value="1"/>
</dbReference>
<feature type="domain" description="SGNH hydrolase-type esterase" evidence="1">
    <location>
        <begin position="97"/>
        <end position="259"/>
    </location>
</feature>
<dbReference type="PANTHER" id="PTHR30383">
    <property type="entry name" value="THIOESTERASE 1/PROTEASE 1/LYSOPHOSPHOLIPASE L1"/>
    <property type="match status" value="1"/>
</dbReference>
<evidence type="ECO:0000259" key="1">
    <source>
        <dbReference type="Pfam" id="PF13472"/>
    </source>
</evidence>
<organism evidence="2 3">
    <name type="scientific">Pseudomonas brassicacearum</name>
    <dbReference type="NCBI Taxonomy" id="930166"/>
    <lineage>
        <taxon>Bacteria</taxon>
        <taxon>Pseudomonadati</taxon>
        <taxon>Pseudomonadota</taxon>
        <taxon>Gammaproteobacteria</taxon>
        <taxon>Pseudomonadales</taxon>
        <taxon>Pseudomonadaceae</taxon>
        <taxon>Pseudomonas</taxon>
    </lineage>
</organism>
<dbReference type="InterPro" id="IPR036514">
    <property type="entry name" value="SGNH_hydro_sf"/>
</dbReference>
<name>A0A423JPF5_9PSED</name>
<dbReference type="InterPro" id="IPR013830">
    <property type="entry name" value="SGNH_hydro"/>
</dbReference>
<dbReference type="Pfam" id="PF13472">
    <property type="entry name" value="Lipase_GDSL_2"/>
    <property type="match status" value="1"/>
</dbReference>
<dbReference type="AlphaFoldDB" id="A0A423JPF5"/>
<reference evidence="2 3" key="1">
    <citation type="submission" date="2016-10" db="EMBL/GenBank/DDBJ databases">
        <title>Comparative genome analysis of multiple Pseudomonas spp. focuses on biocontrol and plant growth promoting traits.</title>
        <authorList>
            <person name="Tao X.-Y."/>
            <person name="Taylor C.G."/>
        </authorList>
    </citation>
    <scope>NUCLEOTIDE SEQUENCE [LARGE SCALE GENOMIC DNA]</scope>
    <source>
        <strain evidence="2 3">38D4</strain>
    </source>
</reference>
<sequence length="286" mass="32368">MGRLEIIASPPGWIGFSKKVGKIVGKRGMFNLDSLYEMSNGAQSARFRINETNFINGSSYIGNMAWEGGKSLTEPGVYRFYEVKTKKKNYEKSITMVGDSITWWSSGRYFRCMLAKQIPGAGFTGPHTDIYGYGHAGEGGNSTKQMIARLYKIKRSDYYFVLAGTNDWKTKSPLKTANNIKQIAHTLSKKGGKVIISTLLPRMDEHDSKNIEVNKLLLSWNGKDCNCQIIDLDREFRKLEDKDQYFWDAGLHPNTEGYKKIVDIIAPKIEKVISQVSRESKSMAQF</sequence>
<protein>
    <recommendedName>
        <fullName evidence="1">SGNH hydrolase-type esterase domain-containing protein</fullName>
    </recommendedName>
</protein>
<dbReference type="InterPro" id="IPR051532">
    <property type="entry name" value="Ester_Hydrolysis_Enzymes"/>
</dbReference>
<proteinExistence type="predicted"/>
<dbReference type="EMBL" id="MOBO01000009">
    <property type="protein sequence ID" value="RON39590.1"/>
    <property type="molecule type" value="Genomic_DNA"/>
</dbReference>
<dbReference type="Gene3D" id="3.40.50.1110">
    <property type="entry name" value="SGNH hydrolase"/>
    <property type="match status" value="1"/>
</dbReference>
<dbReference type="SUPFAM" id="SSF52266">
    <property type="entry name" value="SGNH hydrolase"/>
    <property type="match status" value="1"/>
</dbReference>
<dbReference type="Proteomes" id="UP000286351">
    <property type="component" value="Unassembled WGS sequence"/>
</dbReference>
<gene>
    <name evidence="2" type="ORF">BK664_11580</name>
</gene>
<accession>A0A423JPF5</accession>
<evidence type="ECO:0000313" key="3">
    <source>
        <dbReference type="Proteomes" id="UP000286351"/>
    </source>
</evidence>
<dbReference type="GO" id="GO:0004622">
    <property type="term" value="F:phosphatidylcholine lysophospholipase activity"/>
    <property type="evidence" value="ECO:0007669"/>
    <property type="project" value="TreeGrafter"/>
</dbReference>